<reference evidence="2 3" key="1">
    <citation type="submission" date="2024-09" db="EMBL/GenBank/DDBJ databases">
        <title>Chromosome-scale assembly of Riccia fluitans.</title>
        <authorList>
            <person name="Paukszto L."/>
            <person name="Sawicki J."/>
            <person name="Karawczyk K."/>
            <person name="Piernik-Szablinska J."/>
            <person name="Szczecinska M."/>
            <person name="Mazdziarz M."/>
        </authorList>
    </citation>
    <scope>NUCLEOTIDE SEQUENCE [LARGE SCALE GENOMIC DNA]</scope>
    <source>
        <strain evidence="2">Rf_01</strain>
        <tissue evidence="2">Aerial parts of the thallus</tissue>
    </source>
</reference>
<name>A0ABD1Z4H4_9MARC</name>
<comment type="caution">
    <text evidence="2">The sequence shown here is derived from an EMBL/GenBank/DDBJ whole genome shotgun (WGS) entry which is preliminary data.</text>
</comment>
<evidence type="ECO:0000313" key="3">
    <source>
        <dbReference type="Proteomes" id="UP001605036"/>
    </source>
</evidence>
<gene>
    <name evidence="2" type="ORF">R1flu_009982</name>
</gene>
<evidence type="ECO:0000256" key="1">
    <source>
        <dbReference type="SAM" id="MobiDB-lite"/>
    </source>
</evidence>
<sequence length="107" mass="12111">MLVWTPTPPVDQRITERGLTRDKTTLEETNNSQAYTPIDPTEGGTRGVSSPEQPVSSSRNRILRRGRYRDPSRQYDLAIVSSPRLPKRHFCFHSLSGFNGLRAGPSW</sequence>
<keyword evidence="3" id="KW-1185">Reference proteome</keyword>
<feature type="region of interest" description="Disordered" evidence="1">
    <location>
        <begin position="1"/>
        <end position="59"/>
    </location>
</feature>
<dbReference type="AlphaFoldDB" id="A0ABD1Z4H4"/>
<evidence type="ECO:0000313" key="2">
    <source>
        <dbReference type="EMBL" id="KAL2642395.1"/>
    </source>
</evidence>
<feature type="compositionally biased region" description="Basic and acidic residues" evidence="1">
    <location>
        <begin position="13"/>
        <end position="26"/>
    </location>
</feature>
<feature type="compositionally biased region" description="Polar residues" evidence="1">
    <location>
        <begin position="47"/>
        <end position="59"/>
    </location>
</feature>
<dbReference type="Proteomes" id="UP001605036">
    <property type="component" value="Unassembled WGS sequence"/>
</dbReference>
<accession>A0ABD1Z4H4</accession>
<protein>
    <recommendedName>
        <fullName evidence="4">Ribosomal protein S14</fullName>
    </recommendedName>
</protein>
<evidence type="ECO:0008006" key="4">
    <source>
        <dbReference type="Google" id="ProtNLM"/>
    </source>
</evidence>
<proteinExistence type="predicted"/>
<dbReference type="EMBL" id="JBHFFA010000002">
    <property type="protein sequence ID" value="KAL2642395.1"/>
    <property type="molecule type" value="Genomic_DNA"/>
</dbReference>
<organism evidence="2 3">
    <name type="scientific">Riccia fluitans</name>
    <dbReference type="NCBI Taxonomy" id="41844"/>
    <lineage>
        <taxon>Eukaryota</taxon>
        <taxon>Viridiplantae</taxon>
        <taxon>Streptophyta</taxon>
        <taxon>Embryophyta</taxon>
        <taxon>Marchantiophyta</taxon>
        <taxon>Marchantiopsida</taxon>
        <taxon>Marchantiidae</taxon>
        <taxon>Marchantiales</taxon>
        <taxon>Ricciaceae</taxon>
        <taxon>Riccia</taxon>
    </lineage>
</organism>